<accession>A0A4C1VL69</accession>
<dbReference type="Proteomes" id="UP000299102">
    <property type="component" value="Unassembled WGS sequence"/>
</dbReference>
<reference evidence="1 2" key="1">
    <citation type="journal article" date="2019" name="Commun. Biol.">
        <title>The bagworm genome reveals a unique fibroin gene that provides high tensile strength.</title>
        <authorList>
            <person name="Kono N."/>
            <person name="Nakamura H."/>
            <person name="Ohtoshi R."/>
            <person name="Tomita M."/>
            <person name="Numata K."/>
            <person name="Arakawa K."/>
        </authorList>
    </citation>
    <scope>NUCLEOTIDE SEQUENCE [LARGE SCALE GENOMIC DNA]</scope>
</reference>
<evidence type="ECO:0000313" key="2">
    <source>
        <dbReference type="Proteomes" id="UP000299102"/>
    </source>
</evidence>
<dbReference type="EMBL" id="BGZK01000360">
    <property type="protein sequence ID" value="GBP39152.1"/>
    <property type="molecule type" value="Genomic_DNA"/>
</dbReference>
<protein>
    <submittedName>
        <fullName evidence="1">Uncharacterized protein</fullName>
    </submittedName>
</protein>
<sequence length="152" mass="17077">MVTGSGDLEAGSSACHRKHLESLETHRPAETPLRIKTLQSRELIITWDGRRIAPIVFIIRRWRHNDCATAGGANACAADRGHLDRHRNRLSVHRVTAAIPSYRRASCDKTAGRRRDDASVVGYHVAVLKLATYNCRLQSCHVTDVTLMRDER</sequence>
<evidence type="ECO:0000313" key="1">
    <source>
        <dbReference type="EMBL" id="GBP39152.1"/>
    </source>
</evidence>
<dbReference type="AlphaFoldDB" id="A0A4C1VL69"/>
<comment type="caution">
    <text evidence="1">The sequence shown here is derived from an EMBL/GenBank/DDBJ whole genome shotgun (WGS) entry which is preliminary data.</text>
</comment>
<organism evidence="1 2">
    <name type="scientific">Eumeta variegata</name>
    <name type="common">Bagworm moth</name>
    <name type="synonym">Eumeta japonica</name>
    <dbReference type="NCBI Taxonomy" id="151549"/>
    <lineage>
        <taxon>Eukaryota</taxon>
        <taxon>Metazoa</taxon>
        <taxon>Ecdysozoa</taxon>
        <taxon>Arthropoda</taxon>
        <taxon>Hexapoda</taxon>
        <taxon>Insecta</taxon>
        <taxon>Pterygota</taxon>
        <taxon>Neoptera</taxon>
        <taxon>Endopterygota</taxon>
        <taxon>Lepidoptera</taxon>
        <taxon>Glossata</taxon>
        <taxon>Ditrysia</taxon>
        <taxon>Tineoidea</taxon>
        <taxon>Psychidae</taxon>
        <taxon>Oiketicinae</taxon>
        <taxon>Eumeta</taxon>
    </lineage>
</organism>
<name>A0A4C1VL69_EUMVA</name>
<proteinExistence type="predicted"/>
<keyword evidence="2" id="KW-1185">Reference proteome</keyword>
<gene>
    <name evidence="1" type="ORF">EVAR_27112_1</name>
</gene>